<evidence type="ECO:0000313" key="2">
    <source>
        <dbReference type="EMBL" id="RIB07977.1"/>
    </source>
</evidence>
<proteinExistence type="predicted"/>
<organism evidence="2 3">
    <name type="scientific">Gigaspora rosea</name>
    <dbReference type="NCBI Taxonomy" id="44941"/>
    <lineage>
        <taxon>Eukaryota</taxon>
        <taxon>Fungi</taxon>
        <taxon>Fungi incertae sedis</taxon>
        <taxon>Mucoromycota</taxon>
        <taxon>Glomeromycotina</taxon>
        <taxon>Glomeromycetes</taxon>
        <taxon>Diversisporales</taxon>
        <taxon>Gigasporaceae</taxon>
        <taxon>Gigaspora</taxon>
    </lineage>
</organism>
<evidence type="ECO:0000256" key="1">
    <source>
        <dbReference type="SAM" id="Phobius"/>
    </source>
</evidence>
<keyword evidence="1" id="KW-0472">Membrane</keyword>
<accession>A0A397UFX5</accession>
<protein>
    <submittedName>
        <fullName evidence="2">Uncharacterized protein</fullName>
    </submittedName>
</protein>
<evidence type="ECO:0000313" key="3">
    <source>
        <dbReference type="Proteomes" id="UP000266673"/>
    </source>
</evidence>
<gene>
    <name evidence="2" type="ORF">C2G38_2212854</name>
</gene>
<keyword evidence="1" id="KW-0812">Transmembrane</keyword>
<dbReference type="EMBL" id="QKWP01001572">
    <property type="protein sequence ID" value="RIB07977.1"/>
    <property type="molecule type" value="Genomic_DNA"/>
</dbReference>
<feature type="transmembrane region" description="Helical" evidence="1">
    <location>
        <begin position="432"/>
        <end position="455"/>
    </location>
</feature>
<dbReference type="Proteomes" id="UP000266673">
    <property type="component" value="Unassembled WGS sequence"/>
</dbReference>
<name>A0A397UFX5_9GLOM</name>
<dbReference type="AlphaFoldDB" id="A0A397UFX5"/>
<reference evidence="2 3" key="1">
    <citation type="submission" date="2018-06" db="EMBL/GenBank/DDBJ databases">
        <title>Comparative genomics reveals the genomic features of Rhizophagus irregularis, R. cerebriforme, R. diaphanum and Gigaspora rosea, and their symbiotic lifestyle signature.</title>
        <authorList>
            <person name="Morin E."/>
            <person name="San Clemente H."/>
            <person name="Chen E.C.H."/>
            <person name="De La Providencia I."/>
            <person name="Hainaut M."/>
            <person name="Kuo A."/>
            <person name="Kohler A."/>
            <person name="Murat C."/>
            <person name="Tang N."/>
            <person name="Roy S."/>
            <person name="Loubradou J."/>
            <person name="Henrissat B."/>
            <person name="Grigoriev I.V."/>
            <person name="Corradi N."/>
            <person name="Roux C."/>
            <person name="Martin F.M."/>
        </authorList>
    </citation>
    <scope>NUCLEOTIDE SEQUENCE [LARGE SCALE GENOMIC DNA]</scope>
    <source>
        <strain evidence="2 3">DAOM 194757</strain>
    </source>
</reference>
<comment type="caution">
    <text evidence="2">The sequence shown here is derived from an EMBL/GenBank/DDBJ whole genome shotgun (WGS) entry which is preliminary data.</text>
</comment>
<keyword evidence="1" id="KW-1133">Transmembrane helix</keyword>
<keyword evidence="3" id="KW-1185">Reference proteome</keyword>
<feature type="transmembrane region" description="Helical" evidence="1">
    <location>
        <begin position="653"/>
        <end position="671"/>
    </location>
</feature>
<dbReference type="OrthoDB" id="2406223at2759"/>
<sequence>MTGESFKKQNKKTFIQAKLSFSISTEPTASQEKENYVTDSWTNLLMKKNTLKQKLDNMLLDENFEKLDEKHVYCHYSNADKRIHKKPRTTFLTQFVTSIDVQFDKNKSELKACNGFFSYKYDILAKYGTKGNNYQILRDDALFDGVEKAEGYFKHKNCIGKTRARFCSVCATLVDNEAFQKHNRRMQTLIAQIDSLILLKEGKEIPQKFYSQFSNTISDALKNLLNYLNTELEDKSYHLLIKSYLALGQILEAVETNRLEGWIGKCTAFMINKTMDEQRPVFVGMAQAVTKLLDKMERGVTSMRGIGQYNESFVNFLIVLMSISTLSVRWITTNLAGPTIRLIRKKRNENNEFFDVHGINSSVFAELITIWRSAYNYYGPTICAKDQTKVAEMIEVCRICQQWVGSVPIDTSTIPYSITAEELHAKISFDKATYITVFALTAVLLGIPPLVLAVIPSNQKETKADAFFENNTVLKELIKSNANLIGLYFDGAAHDRSWIVETYSENSSVFSDLNLTLDNSTPFTRHFLIKMGILNNCQPLISGTDVFHSRNMHNRGARVCPISNFIMSTEHLWYLNEKYGNKSGLTNEVLNPKYKQADELAERFFSSNVLKAIVQHATEYNDDSFYGDALYHFFAGLLLESWKSRSMDHLNRIRFAWAAVIFFATTRYYLMSNQNQRNFQKYGISWQSNDDFIYLGTTLILLIYNFPNYYHGIPLCPWIISTAFLEHIFGYARRIIEDYTVLDFLMMHEKIFKTISIEMKEFPNIFDIDSNMLKVSKAMSLILQSVGINYEFSEYSTIIQNALHTLKHNHDNDTSINDIDDNEAQFDNDFQILEDNQIDQMLLQHQRRITMKCNFLNHLDRNQLIIEDEFGQEFQLNSTDNSFFDIIICNVQKNSTINRLFIMQKMEETRAIFDQYTQKEHRKFNNKTTNNQKNFVVETNNGSIELAAALRYERMYAGIKPIRTKGCASRWTTACEKVFEITKLNPQSSKFKAGNYFFFVDKTPSIFIAEIIAVFVKHAEMLDGVDASRIHARLFDLAPNSDREFTPIIDSNRTQFVCEAYPFRFFAALGDIKSYLHDITTNIENSIVNAEKIMKQTKKNDNNDD</sequence>